<protein>
    <recommendedName>
        <fullName evidence="3">Peptidyl-prolyl cis-trans isomerase</fullName>
    </recommendedName>
</protein>
<gene>
    <name evidence="1" type="ORF">CWO92_02405</name>
</gene>
<dbReference type="AlphaFoldDB" id="A0A2N3LQM4"/>
<reference evidence="1 2" key="1">
    <citation type="submission" date="2017-11" db="EMBL/GenBank/DDBJ databases">
        <title>Bacillus camelliae sp. nov., isolated from pu'er tea.</title>
        <authorList>
            <person name="Niu L."/>
        </authorList>
    </citation>
    <scope>NUCLEOTIDE SEQUENCE [LARGE SCALE GENOMIC DNA]</scope>
    <source>
        <strain evidence="1 2">7578-1</strain>
    </source>
</reference>
<evidence type="ECO:0008006" key="3">
    <source>
        <dbReference type="Google" id="ProtNLM"/>
    </source>
</evidence>
<dbReference type="EMBL" id="PIQO01000001">
    <property type="protein sequence ID" value="PKR86921.1"/>
    <property type="molecule type" value="Genomic_DNA"/>
</dbReference>
<organism evidence="1 2">
    <name type="scientific">Heyndrickxia camelliae</name>
    <dbReference type="NCBI Taxonomy" id="1707093"/>
    <lineage>
        <taxon>Bacteria</taxon>
        <taxon>Bacillati</taxon>
        <taxon>Bacillota</taxon>
        <taxon>Bacilli</taxon>
        <taxon>Bacillales</taxon>
        <taxon>Bacillaceae</taxon>
        <taxon>Heyndrickxia</taxon>
    </lineage>
</organism>
<sequence>MIIPFKGKVKFPITLDVGTWIFDDRKVDLNTYFDPDREEIDELENYTKQVGQFFDREIKEGATPPSEQKPKKRFLKEILLTGTFGMKLEPFIKNAEPYGNTFVLETSDGDISFPIEEAYSFIAAFSKEGKRLDDGPIHVLFEDGSNKEHPIKNVKAFRIE</sequence>
<keyword evidence="2" id="KW-1185">Reference proteome</keyword>
<comment type="caution">
    <text evidence="1">The sequence shown here is derived from an EMBL/GenBank/DDBJ whole genome shotgun (WGS) entry which is preliminary data.</text>
</comment>
<evidence type="ECO:0000313" key="2">
    <source>
        <dbReference type="Proteomes" id="UP000233440"/>
    </source>
</evidence>
<proteinExistence type="predicted"/>
<dbReference type="Proteomes" id="UP000233440">
    <property type="component" value="Unassembled WGS sequence"/>
</dbReference>
<accession>A0A2N3LQM4</accession>
<name>A0A2N3LQM4_9BACI</name>
<dbReference type="OrthoDB" id="2404998at2"/>
<evidence type="ECO:0000313" key="1">
    <source>
        <dbReference type="EMBL" id="PKR86921.1"/>
    </source>
</evidence>
<dbReference type="RefSeq" id="WP_101352572.1">
    <property type="nucleotide sequence ID" value="NZ_PIQO01000001.1"/>
</dbReference>